<keyword evidence="1" id="KW-1015">Disulfide bond</keyword>
<dbReference type="FunFam" id="2.40.10.10:FF:000068">
    <property type="entry name" value="transmembrane protease serine 2"/>
    <property type="match status" value="1"/>
</dbReference>
<dbReference type="InterPro" id="IPR009003">
    <property type="entry name" value="Peptidase_S1_PA"/>
</dbReference>
<sequence>MRGRTCFVGVLAVVTSLLSVVPGSAEPGGTSQAEIVGGQQARIRDYPYVAYLADRRGRQFCGAALFAPARVVTAAHCVANVDADALTVVAGREDTRTDAGREVGVRRIWVHPRFRNAVRGYDVAVLELAGPLPYRPVRLAGEADDDLYQAGRMGTGLGGG</sequence>
<evidence type="ECO:0000256" key="2">
    <source>
        <dbReference type="SAM" id="SignalP"/>
    </source>
</evidence>
<dbReference type="PROSITE" id="PS50240">
    <property type="entry name" value="TRYPSIN_DOM"/>
    <property type="match status" value="1"/>
</dbReference>
<dbReference type="InterPro" id="IPR018114">
    <property type="entry name" value="TRYPSIN_HIS"/>
</dbReference>
<dbReference type="EMBL" id="QGUI01000351">
    <property type="protein sequence ID" value="PZM96875.1"/>
    <property type="molecule type" value="Genomic_DNA"/>
</dbReference>
<feature type="domain" description="Peptidase S1" evidence="3">
    <location>
        <begin position="35"/>
        <end position="160"/>
    </location>
</feature>
<dbReference type="SUPFAM" id="SSF50494">
    <property type="entry name" value="Trypsin-like serine proteases"/>
    <property type="match status" value="1"/>
</dbReference>
<dbReference type="AlphaFoldDB" id="A0A2W4JFX5"/>
<feature type="signal peptide" evidence="2">
    <location>
        <begin position="1"/>
        <end position="25"/>
    </location>
</feature>
<evidence type="ECO:0000313" key="4">
    <source>
        <dbReference type="EMBL" id="PZM96875.1"/>
    </source>
</evidence>
<dbReference type="GO" id="GO:0004252">
    <property type="term" value="F:serine-type endopeptidase activity"/>
    <property type="evidence" value="ECO:0007669"/>
    <property type="project" value="InterPro"/>
</dbReference>
<name>A0A2W4JFX5_9PSEU</name>
<reference evidence="4" key="1">
    <citation type="submission" date="2018-05" db="EMBL/GenBank/DDBJ databases">
        <authorList>
            <person name="Lanie J.A."/>
            <person name="Ng W.-L."/>
            <person name="Kazmierczak K.M."/>
            <person name="Andrzejewski T.M."/>
            <person name="Davidsen T.M."/>
            <person name="Wayne K.J."/>
            <person name="Tettelin H."/>
            <person name="Glass J.I."/>
            <person name="Rusch D."/>
            <person name="Podicherti R."/>
            <person name="Tsui H.-C.T."/>
            <person name="Winkler M.E."/>
        </authorList>
    </citation>
    <scope>NUCLEOTIDE SEQUENCE</scope>
    <source>
        <strain evidence="4">ZC4RG45</strain>
    </source>
</reference>
<feature type="chain" id="PRO_5015940430" description="Peptidase S1 domain-containing protein" evidence="2">
    <location>
        <begin position="26"/>
        <end position="160"/>
    </location>
</feature>
<organism evidence="4">
    <name type="scientific">Thermocrispum agreste</name>
    <dbReference type="NCBI Taxonomy" id="37925"/>
    <lineage>
        <taxon>Bacteria</taxon>
        <taxon>Bacillati</taxon>
        <taxon>Actinomycetota</taxon>
        <taxon>Actinomycetes</taxon>
        <taxon>Pseudonocardiales</taxon>
        <taxon>Pseudonocardiaceae</taxon>
        <taxon>Thermocrispum</taxon>
    </lineage>
</organism>
<dbReference type="PANTHER" id="PTHR24276">
    <property type="entry name" value="POLYSERASE-RELATED"/>
    <property type="match status" value="1"/>
</dbReference>
<protein>
    <recommendedName>
        <fullName evidence="3">Peptidase S1 domain-containing protein</fullName>
    </recommendedName>
</protein>
<proteinExistence type="predicted"/>
<gene>
    <name evidence="4" type="ORF">DIU77_10105</name>
</gene>
<dbReference type="Gene3D" id="2.40.10.10">
    <property type="entry name" value="Trypsin-like serine proteases"/>
    <property type="match status" value="1"/>
</dbReference>
<comment type="caution">
    <text evidence="4">The sequence shown here is derived from an EMBL/GenBank/DDBJ whole genome shotgun (WGS) entry which is preliminary data.</text>
</comment>
<dbReference type="GO" id="GO:0006508">
    <property type="term" value="P:proteolysis"/>
    <property type="evidence" value="ECO:0007669"/>
    <property type="project" value="InterPro"/>
</dbReference>
<dbReference type="InterPro" id="IPR050430">
    <property type="entry name" value="Peptidase_S1"/>
</dbReference>
<dbReference type="InterPro" id="IPR043504">
    <property type="entry name" value="Peptidase_S1_PA_chymotrypsin"/>
</dbReference>
<dbReference type="InterPro" id="IPR001254">
    <property type="entry name" value="Trypsin_dom"/>
</dbReference>
<keyword evidence="2" id="KW-0732">Signal</keyword>
<dbReference type="PROSITE" id="PS00134">
    <property type="entry name" value="TRYPSIN_HIS"/>
    <property type="match status" value="1"/>
</dbReference>
<dbReference type="SMART" id="SM00020">
    <property type="entry name" value="Tryp_SPc"/>
    <property type="match status" value="1"/>
</dbReference>
<dbReference type="Pfam" id="PF00089">
    <property type="entry name" value="Trypsin"/>
    <property type="match status" value="1"/>
</dbReference>
<accession>A0A2W4JFX5</accession>
<evidence type="ECO:0000259" key="3">
    <source>
        <dbReference type="PROSITE" id="PS50240"/>
    </source>
</evidence>
<evidence type="ECO:0000256" key="1">
    <source>
        <dbReference type="ARBA" id="ARBA00023157"/>
    </source>
</evidence>
<dbReference type="PANTHER" id="PTHR24276:SF98">
    <property type="entry name" value="FI18310P1-RELATED"/>
    <property type="match status" value="1"/>
</dbReference>